<feature type="region of interest" description="Disordered" evidence="1">
    <location>
        <begin position="919"/>
        <end position="950"/>
    </location>
</feature>
<evidence type="ECO:0000313" key="4">
    <source>
        <dbReference type="Proteomes" id="UP001143349"/>
    </source>
</evidence>
<gene>
    <name evidence="3" type="ORF">GCM10017635_14240</name>
</gene>
<evidence type="ECO:0000256" key="2">
    <source>
        <dbReference type="SAM" id="Phobius"/>
    </source>
</evidence>
<feature type="region of interest" description="Disordered" evidence="1">
    <location>
        <begin position="531"/>
        <end position="708"/>
    </location>
</feature>
<keyword evidence="2" id="KW-0812">Transmembrane</keyword>
<feature type="transmembrane region" description="Helical" evidence="2">
    <location>
        <begin position="405"/>
        <end position="426"/>
    </location>
</feature>
<feature type="compositionally biased region" description="Low complexity" evidence="1">
    <location>
        <begin position="244"/>
        <end position="255"/>
    </location>
</feature>
<feature type="compositionally biased region" description="Polar residues" evidence="1">
    <location>
        <begin position="589"/>
        <end position="605"/>
    </location>
</feature>
<feature type="compositionally biased region" description="Low complexity" evidence="1">
    <location>
        <begin position="855"/>
        <end position="870"/>
    </location>
</feature>
<feature type="compositionally biased region" description="Low complexity" evidence="1">
    <location>
        <begin position="282"/>
        <end position="291"/>
    </location>
</feature>
<accession>A0AAD3NY85</accession>
<reference evidence="3" key="1">
    <citation type="journal article" date="2014" name="Int. J. Syst. Evol. Microbiol.">
        <title>Complete genome sequence of Corynebacterium casei LMG S-19264T (=DSM 44701T), isolated from a smear-ripened cheese.</title>
        <authorList>
            <consortium name="US DOE Joint Genome Institute (JGI-PGF)"/>
            <person name="Walter F."/>
            <person name="Albersmeier A."/>
            <person name="Kalinowski J."/>
            <person name="Ruckert C."/>
        </authorList>
    </citation>
    <scope>NUCLEOTIDE SEQUENCE</scope>
    <source>
        <strain evidence="3">VKM B-2222</strain>
    </source>
</reference>
<feature type="compositionally biased region" description="Basic and acidic residues" evidence="1">
    <location>
        <begin position="919"/>
        <end position="947"/>
    </location>
</feature>
<feature type="compositionally biased region" description="Low complexity" evidence="1">
    <location>
        <begin position="659"/>
        <end position="668"/>
    </location>
</feature>
<dbReference type="AlphaFoldDB" id="A0AAD3NY85"/>
<sequence length="1045" mass="106926">MSLDSAPEYALSFSEDAVHLQRRDRVLEHGDGAAPAGWRHLGSVDFSAPDFRDDFVRLRNMATGSDEVLPVTLIIPDDQILYTTLTVAPGADRELAVGRALDGLTPYKIQDLAFDWEGDGDSVRVAAVARQTLREAREFAEQYGFEGQGFCATPPADLYPGEPVFVLDPVRRPRPRIGLTQAGVTAGALLIDDEAQKETTAQAALDLQGSPDEPAVESGPDEVPAAADEQAKISGASPKDEPASEAATEGEAATSVDDGAVEDPASAEAVEDKEEPAEEADPVAAEAPVEPQADDAAAEAEETVSAADAEPASDAAEAQGDAASEAAPVETAAEVPTTEADDAPVASDEPATPHVAAEDHPAAPANAGLNPRARAVHERAAGARQARSLGGAPAQPRRPGERGGLVSLLGMLGALVVGLILIWAFLVPEKDAPQIAGTVPEQQTAPQTPAEPGIAPTGEQPAAAQPETSAGQVAVSEPAAPPVSALTEEEKRRVIVAAAAVAAAVVPPSVTPATPSAPVEEPVTAEPALTATADPQPADPQPAETQPAETRPAENRAAEAPAPTQPRAQAPAQTTARAPAPAQRPSRAVVTQQKPAPAATQLTSSARPQLAPRRAAPQTTTPRADSAPRVPSDPLPYEASQRKTQPISGARPPERARRAAPAASGAAVQPPPAATDNSRAATLRGSARPPSRPEGSTPEVLGAVQANDELTPAEQLHLRLLIQDLGRSALVTGLPDPSPDARLAQVRPPHKPGGASPATASDAVSPSAIDAAIRSATTPPPDRPERVTAAAPARDSGGLLRGSPRPPARSGRAAIPSQAVEEAISAAVAASPATPGGVQLSALASSPLPPRRGDAPVAAAAAAAPDVPAAAPEPPAAAGPSEAELAARRKLDEQLQAQAEARIRARAAADAKAEAEARAQAEARARAQAEAEERAARARRQEYKPPEVDNEPEIAAAALSKSPTSASVAKAATQPRGLNVGRTTIIGIIGAGKASRALIRLRNGKVVTVRIGDRIDGGTINSIGDGRLTYVKAGRVHELRMLDGR</sequence>
<evidence type="ECO:0008006" key="5">
    <source>
        <dbReference type="Google" id="ProtNLM"/>
    </source>
</evidence>
<protein>
    <recommendedName>
        <fullName evidence="5">Translation initiation factor 2</fullName>
    </recommendedName>
</protein>
<name>A0AAD3NY85_9RHOB</name>
<dbReference type="Proteomes" id="UP001143349">
    <property type="component" value="Unassembled WGS sequence"/>
</dbReference>
<evidence type="ECO:0000313" key="3">
    <source>
        <dbReference type="EMBL" id="GLK63953.1"/>
    </source>
</evidence>
<keyword evidence="4" id="KW-1185">Reference proteome</keyword>
<feature type="region of interest" description="Disordered" evidence="1">
    <location>
        <begin position="440"/>
        <end position="486"/>
    </location>
</feature>
<dbReference type="RefSeq" id="WP_271179508.1">
    <property type="nucleotide sequence ID" value="NZ_BSFH01000024.1"/>
</dbReference>
<keyword evidence="2" id="KW-1133">Transmembrane helix</keyword>
<feature type="region of interest" description="Disordered" evidence="1">
    <location>
        <begin position="730"/>
        <end position="884"/>
    </location>
</feature>
<reference evidence="3" key="2">
    <citation type="submission" date="2023-01" db="EMBL/GenBank/DDBJ databases">
        <authorList>
            <person name="Sun Q."/>
            <person name="Evtushenko L."/>
        </authorList>
    </citation>
    <scope>NUCLEOTIDE SEQUENCE</scope>
    <source>
        <strain evidence="3">VKM B-2222</strain>
    </source>
</reference>
<dbReference type="EMBL" id="BSFH01000024">
    <property type="protein sequence ID" value="GLK63953.1"/>
    <property type="molecule type" value="Genomic_DNA"/>
</dbReference>
<feature type="compositionally biased region" description="Low complexity" evidence="1">
    <location>
        <begin position="473"/>
        <end position="485"/>
    </location>
</feature>
<dbReference type="InterPro" id="IPR043129">
    <property type="entry name" value="ATPase_NBD"/>
</dbReference>
<feature type="compositionally biased region" description="Acidic residues" evidence="1">
    <location>
        <begin position="292"/>
        <end position="302"/>
    </location>
</feature>
<feature type="region of interest" description="Disordered" evidence="1">
    <location>
        <begin position="233"/>
        <end position="400"/>
    </location>
</feature>
<dbReference type="SUPFAM" id="SSF53067">
    <property type="entry name" value="Actin-like ATPase domain"/>
    <property type="match status" value="1"/>
</dbReference>
<feature type="compositionally biased region" description="Acidic residues" evidence="1">
    <location>
        <begin position="269"/>
        <end position="281"/>
    </location>
</feature>
<evidence type="ECO:0000256" key="1">
    <source>
        <dbReference type="SAM" id="MobiDB-lite"/>
    </source>
</evidence>
<feature type="compositionally biased region" description="Low complexity" evidence="1">
    <location>
        <begin position="303"/>
        <end position="338"/>
    </location>
</feature>
<organism evidence="3 4">
    <name type="scientific">Paracoccus kondratievae</name>
    <dbReference type="NCBI Taxonomy" id="135740"/>
    <lineage>
        <taxon>Bacteria</taxon>
        <taxon>Pseudomonadati</taxon>
        <taxon>Pseudomonadota</taxon>
        <taxon>Alphaproteobacteria</taxon>
        <taxon>Rhodobacterales</taxon>
        <taxon>Paracoccaceae</taxon>
        <taxon>Paracoccus</taxon>
    </lineage>
</organism>
<feature type="compositionally biased region" description="Low complexity" evidence="1">
    <location>
        <begin position="606"/>
        <end position="618"/>
    </location>
</feature>
<proteinExistence type="predicted"/>
<keyword evidence="2" id="KW-0472">Membrane</keyword>
<comment type="caution">
    <text evidence="3">The sequence shown here is derived from an EMBL/GenBank/DDBJ whole genome shotgun (WGS) entry which is preliminary data.</text>
</comment>
<feature type="compositionally biased region" description="Low complexity" evidence="1">
    <location>
        <begin position="796"/>
        <end position="833"/>
    </location>
</feature>
<feature type="compositionally biased region" description="Low complexity" evidence="1">
    <location>
        <begin position="558"/>
        <end position="588"/>
    </location>
</feature>
<feature type="compositionally biased region" description="Low complexity" evidence="1">
    <location>
        <begin position="531"/>
        <end position="550"/>
    </location>
</feature>